<feature type="domain" description="D-alanyl-D-alanine carboxypeptidase-like core" evidence="1">
    <location>
        <begin position="100"/>
        <end position="228"/>
    </location>
</feature>
<organism evidence="2 3">
    <name type="scientific">Ectobacillus funiculus</name>
    <dbReference type="NCBI Taxonomy" id="137993"/>
    <lineage>
        <taxon>Bacteria</taxon>
        <taxon>Bacillati</taxon>
        <taxon>Bacillota</taxon>
        <taxon>Bacilli</taxon>
        <taxon>Bacillales</taxon>
        <taxon>Bacillaceae</taxon>
        <taxon>Ectobacillus</taxon>
    </lineage>
</organism>
<dbReference type="PANTHER" id="PTHR34385">
    <property type="entry name" value="D-ALANYL-D-ALANINE CARBOXYPEPTIDASE"/>
    <property type="match status" value="1"/>
</dbReference>
<dbReference type="Proteomes" id="UP001589609">
    <property type="component" value="Unassembled WGS sequence"/>
</dbReference>
<sequence>MRRHYLFSISGVLLVAAIAMTLWKNPAIYFHASDEDASKQLFPSYWSTVEKREGAIDVVNNPDSILVLVNKERKLPDFYIPNDLTIPNVRFSFDGDKEKMKMRKEAAASLENLFKGAEQDGIYLFAVSAFRSYDRQKALHTMYRRTEGEAAAAASSASPGTSEHQTGLAVDLTAQSVKFEVTPAFEKVKEGQWLARHAHEFGFIIRYPKDKTAVTGYTYEPWHIRYVGNPHATYLYEHRLTLEEVMPKK</sequence>
<comment type="caution">
    <text evidence="2">The sequence shown here is derived from an EMBL/GenBank/DDBJ whole genome shotgun (WGS) entry which is preliminary data.</text>
</comment>
<protein>
    <submittedName>
        <fullName evidence="2">D-alanyl-D-alanine carboxypeptidase family protein</fullName>
    </submittedName>
</protein>
<dbReference type="SUPFAM" id="SSF55166">
    <property type="entry name" value="Hedgehog/DD-peptidase"/>
    <property type="match status" value="1"/>
</dbReference>
<reference evidence="2 3" key="1">
    <citation type="submission" date="2024-09" db="EMBL/GenBank/DDBJ databases">
        <authorList>
            <person name="Sun Q."/>
            <person name="Mori K."/>
        </authorList>
    </citation>
    <scope>NUCLEOTIDE SEQUENCE [LARGE SCALE GENOMIC DNA]</scope>
    <source>
        <strain evidence="2 3">JCM 11201</strain>
    </source>
</reference>
<dbReference type="EMBL" id="JBHMAF010000017">
    <property type="protein sequence ID" value="MFB9757613.1"/>
    <property type="molecule type" value="Genomic_DNA"/>
</dbReference>
<keyword evidence="3" id="KW-1185">Reference proteome</keyword>
<dbReference type="InterPro" id="IPR003709">
    <property type="entry name" value="VanY-like_core_dom"/>
</dbReference>
<gene>
    <name evidence="2" type="ORF">ACFFMS_03530</name>
</gene>
<dbReference type="CDD" id="cd14852">
    <property type="entry name" value="LD-carboxypeptidase"/>
    <property type="match status" value="1"/>
</dbReference>
<evidence type="ECO:0000313" key="2">
    <source>
        <dbReference type="EMBL" id="MFB9757613.1"/>
    </source>
</evidence>
<name>A0ABV5WBG0_9BACI</name>
<dbReference type="Pfam" id="PF02557">
    <property type="entry name" value="VanY"/>
    <property type="match status" value="1"/>
</dbReference>
<keyword evidence="2" id="KW-0121">Carboxypeptidase</keyword>
<dbReference type="InterPro" id="IPR009045">
    <property type="entry name" value="Zn_M74/Hedgehog-like"/>
</dbReference>
<keyword evidence="2" id="KW-0378">Hydrolase</keyword>
<dbReference type="InterPro" id="IPR052179">
    <property type="entry name" value="DD-CPase-like"/>
</dbReference>
<dbReference type="Gene3D" id="3.30.1380.10">
    <property type="match status" value="1"/>
</dbReference>
<dbReference type="GO" id="GO:0004180">
    <property type="term" value="F:carboxypeptidase activity"/>
    <property type="evidence" value="ECO:0007669"/>
    <property type="project" value="UniProtKB-KW"/>
</dbReference>
<keyword evidence="2" id="KW-0645">Protease</keyword>
<dbReference type="PANTHER" id="PTHR34385:SF1">
    <property type="entry name" value="PEPTIDOGLYCAN L-ALANYL-D-GLUTAMATE ENDOPEPTIDASE CWLK"/>
    <property type="match status" value="1"/>
</dbReference>
<evidence type="ECO:0000313" key="3">
    <source>
        <dbReference type="Proteomes" id="UP001589609"/>
    </source>
</evidence>
<accession>A0ABV5WBG0</accession>
<dbReference type="InterPro" id="IPR058193">
    <property type="entry name" value="VanY/YodJ_core_dom"/>
</dbReference>
<proteinExistence type="predicted"/>
<dbReference type="RefSeq" id="WP_379948133.1">
    <property type="nucleotide sequence ID" value="NZ_JBHMAF010000017.1"/>
</dbReference>
<evidence type="ECO:0000259" key="1">
    <source>
        <dbReference type="Pfam" id="PF02557"/>
    </source>
</evidence>